<dbReference type="eggNOG" id="ENOG502QQVX">
    <property type="taxonomic scope" value="Eukaryota"/>
</dbReference>
<comment type="pathway">
    <text evidence="2 14">Glycan metabolism; pectin degradation; 2-dehydro-3-deoxy-D-gluconate from pectin: step 1/5.</text>
</comment>
<evidence type="ECO:0000256" key="6">
    <source>
        <dbReference type="ARBA" id="ARBA00022512"/>
    </source>
</evidence>
<dbReference type="NCBIfam" id="TIGR01614">
    <property type="entry name" value="PME_inhib"/>
    <property type="match status" value="1"/>
</dbReference>
<comment type="similarity">
    <text evidence="3">In the N-terminal section; belongs to the PMEI family.</text>
</comment>
<dbReference type="InterPro" id="IPR006501">
    <property type="entry name" value="Pectinesterase_inhib_dom"/>
</dbReference>
<evidence type="ECO:0000256" key="8">
    <source>
        <dbReference type="ARBA" id="ARBA00023085"/>
    </source>
</evidence>
<dbReference type="EMBL" id="CM001217">
    <property type="protein sequence ID" value="AES61568.1"/>
    <property type="molecule type" value="Genomic_DNA"/>
</dbReference>
<reference evidence="18" key="3">
    <citation type="submission" date="2015-04" db="UniProtKB">
        <authorList>
            <consortium name="EnsemblPlants"/>
        </authorList>
    </citation>
    <scope>IDENTIFICATION</scope>
    <source>
        <strain evidence="18">cv. Jemalong A17</strain>
    </source>
</reference>
<dbReference type="SUPFAM" id="SSF51126">
    <property type="entry name" value="Pectin lyase-like"/>
    <property type="match status" value="1"/>
</dbReference>
<evidence type="ECO:0000256" key="10">
    <source>
        <dbReference type="ARBA" id="ARBA00023180"/>
    </source>
</evidence>
<evidence type="ECO:0000313" key="17">
    <source>
        <dbReference type="EMBL" id="RHN80979.1"/>
    </source>
</evidence>
<dbReference type="EC" id="3.1.1.11" evidence="5 14"/>
<comment type="subcellular location">
    <subcellularLocation>
        <location evidence="1">Secreted</location>
        <location evidence="1">Cell wall</location>
    </subcellularLocation>
</comment>
<dbReference type="GO" id="GO:0045490">
    <property type="term" value="P:pectin catabolic process"/>
    <property type="evidence" value="ECO:0007669"/>
    <property type="project" value="UniProtKB-UniRule"/>
</dbReference>
<dbReference type="Gene3D" id="2.160.20.10">
    <property type="entry name" value="Single-stranded right-handed beta-helix, Pectin lyase-like"/>
    <property type="match status" value="1"/>
</dbReference>
<dbReference type="Pfam" id="PF01095">
    <property type="entry name" value="Pectinesterase"/>
    <property type="match status" value="1"/>
</dbReference>
<evidence type="ECO:0000256" key="5">
    <source>
        <dbReference type="ARBA" id="ARBA00013229"/>
    </source>
</evidence>
<dbReference type="HOGENOM" id="CLU_012243_9_0_1"/>
<feature type="active site" evidence="13">
    <location>
        <position position="403"/>
    </location>
</feature>
<dbReference type="OMA" id="RAIFMEN"/>
<keyword evidence="8 14" id="KW-0063">Aspartyl esterase</keyword>
<gene>
    <name evidence="16" type="ordered locus">MTR_1g086190</name>
    <name evidence="17" type="ORF">MtrunA17_Chr1g0194081</name>
</gene>
<dbReference type="CDD" id="cd15798">
    <property type="entry name" value="PMEI-like_3"/>
    <property type="match status" value="1"/>
</dbReference>
<comment type="similarity">
    <text evidence="4">In the C-terminal section; belongs to the pectinesterase family.</text>
</comment>
<dbReference type="InterPro" id="IPR012334">
    <property type="entry name" value="Pectin_lyas_fold"/>
</dbReference>
<keyword evidence="6" id="KW-0134">Cell wall</keyword>
<dbReference type="EMBL" id="PSQE01000001">
    <property type="protein sequence ID" value="RHN80979.1"/>
    <property type="molecule type" value="Genomic_DNA"/>
</dbReference>
<dbReference type="FunFam" id="1.20.140.40:FF:000001">
    <property type="entry name" value="Pectinesterase"/>
    <property type="match status" value="1"/>
</dbReference>
<dbReference type="PROSITE" id="PS00503">
    <property type="entry name" value="PECTINESTERASE_2"/>
    <property type="match status" value="1"/>
</dbReference>
<accession>G7IBR7</accession>
<feature type="domain" description="Pectinesterase inhibitor" evidence="15">
    <location>
        <begin position="43"/>
        <end position="198"/>
    </location>
</feature>
<evidence type="ECO:0000256" key="2">
    <source>
        <dbReference type="ARBA" id="ARBA00005184"/>
    </source>
</evidence>
<dbReference type="GO" id="GO:0042545">
    <property type="term" value="P:cell wall modification"/>
    <property type="evidence" value="ECO:0007669"/>
    <property type="project" value="UniProtKB-UniRule"/>
</dbReference>
<dbReference type="InterPro" id="IPR033131">
    <property type="entry name" value="Pectinesterase_Asp_AS"/>
</dbReference>
<dbReference type="EnsemblPlants" id="AES61568">
    <property type="protein sequence ID" value="AES61568"/>
    <property type="gene ID" value="MTR_1g086190"/>
</dbReference>
<reference evidence="16 19" key="2">
    <citation type="journal article" date="2014" name="BMC Genomics">
        <title>An improved genome release (version Mt4.0) for the model legume Medicago truncatula.</title>
        <authorList>
            <person name="Tang H."/>
            <person name="Krishnakumar V."/>
            <person name="Bidwell S."/>
            <person name="Rosen B."/>
            <person name="Chan A."/>
            <person name="Zhou S."/>
            <person name="Gentzbittel L."/>
            <person name="Childs K.L."/>
            <person name="Yandell M."/>
            <person name="Gundlach H."/>
            <person name="Mayer K.F."/>
            <person name="Schwartz D.C."/>
            <person name="Town C.D."/>
        </authorList>
    </citation>
    <scope>GENOME REANNOTATION</scope>
    <source>
        <strain evidence="18 19">cv. Jemalong A17</strain>
    </source>
</reference>
<dbReference type="UniPathway" id="UPA00545">
    <property type="reaction ID" value="UER00823"/>
</dbReference>
<organism evidence="16 19">
    <name type="scientific">Medicago truncatula</name>
    <name type="common">Barrel medic</name>
    <name type="synonym">Medicago tribuloides</name>
    <dbReference type="NCBI Taxonomy" id="3880"/>
    <lineage>
        <taxon>Eukaryota</taxon>
        <taxon>Viridiplantae</taxon>
        <taxon>Streptophyta</taxon>
        <taxon>Embryophyta</taxon>
        <taxon>Tracheophyta</taxon>
        <taxon>Spermatophyta</taxon>
        <taxon>Magnoliopsida</taxon>
        <taxon>eudicotyledons</taxon>
        <taxon>Gunneridae</taxon>
        <taxon>Pentapetalae</taxon>
        <taxon>rosids</taxon>
        <taxon>fabids</taxon>
        <taxon>Fabales</taxon>
        <taxon>Fabaceae</taxon>
        <taxon>Papilionoideae</taxon>
        <taxon>50 kb inversion clade</taxon>
        <taxon>NPAAA clade</taxon>
        <taxon>Hologalegina</taxon>
        <taxon>IRL clade</taxon>
        <taxon>Trifolieae</taxon>
        <taxon>Medicago</taxon>
    </lineage>
</organism>
<dbReference type="Gramene" id="rna4966">
    <property type="protein sequence ID" value="RHN80979.1"/>
    <property type="gene ID" value="gene4966"/>
</dbReference>
<keyword evidence="9" id="KW-1015">Disulfide bond</keyword>
<evidence type="ECO:0000256" key="13">
    <source>
        <dbReference type="PROSITE-ProRule" id="PRU10040"/>
    </source>
</evidence>
<keyword evidence="19" id="KW-1185">Reference proteome</keyword>
<evidence type="ECO:0000313" key="18">
    <source>
        <dbReference type="EnsemblPlants" id="AES61568"/>
    </source>
</evidence>
<evidence type="ECO:0000256" key="3">
    <source>
        <dbReference type="ARBA" id="ARBA00006027"/>
    </source>
</evidence>
<evidence type="ECO:0000256" key="12">
    <source>
        <dbReference type="ARBA" id="ARBA00057335"/>
    </source>
</evidence>
<evidence type="ECO:0000256" key="14">
    <source>
        <dbReference type="RuleBase" id="RU000589"/>
    </source>
</evidence>
<proteinExistence type="inferred from homology"/>
<name>G7IBR7_MEDTR</name>
<dbReference type="GO" id="GO:0046910">
    <property type="term" value="F:pectinesterase inhibitor activity"/>
    <property type="evidence" value="ECO:0000318"/>
    <property type="project" value="GO_Central"/>
</dbReference>
<evidence type="ECO:0000256" key="11">
    <source>
        <dbReference type="ARBA" id="ARBA00047928"/>
    </source>
</evidence>
<dbReference type="AlphaFoldDB" id="G7IBR7"/>
<dbReference type="SMART" id="SM00856">
    <property type="entry name" value="PMEI"/>
    <property type="match status" value="1"/>
</dbReference>
<reference evidence="16 19" key="1">
    <citation type="journal article" date="2011" name="Nature">
        <title>The Medicago genome provides insight into the evolution of rhizobial symbioses.</title>
        <authorList>
            <person name="Young N.D."/>
            <person name="Debelle F."/>
            <person name="Oldroyd G.E."/>
            <person name="Geurts R."/>
            <person name="Cannon S.B."/>
            <person name="Udvardi M.K."/>
            <person name="Benedito V.A."/>
            <person name="Mayer K.F."/>
            <person name="Gouzy J."/>
            <person name="Schoof H."/>
            <person name="Van de Peer Y."/>
            <person name="Proost S."/>
            <person name="Cook D.R."/>
            <person name="Meyers B.C."/>
            <person name="Spannagl M."/>
            <person name="Cheung F."/>
            <person name="De Mita S."/>
            <person name="Krishnakumar V."/>
            <person name="Gundlach H."/>
            <person name="Zhou S."/>
            <person name="Mudge J."/>
            <person name="Bharti A.K."/>
            <person name="Murray J.D."/>
            <person name="Naoumkina M.A."/>
            <person name="Rosen B."/>
            <person name="Silverstein K.A."/>
            <person name="Tang H."/>
            <person name="Rombauts S."/>
            <person name="Zhao P.X."/>
            <person name="Zhou P."/>
            <person name="Barbe V."/>
            <person name="Bardou P."/>
            <person name="Bechner M."/>
            <person name="Bellec A."/>
            <person name="Berger A."/>
            <person name="Berges H."/>
            <person name="Bidwell S."/>
            <person name="Bisseling T."/>
            <person name="Choisne N."/>
            <person name="Couloux A."/>
            <person name="Denny R."/>
            <person name="Deshpande S."/>
            <person name="Dai X."/>
            <person name="Doyle J.J."/>
            <person name="Dudez A.M."/>
            <person name="Farmer A.D."/>
            <person name="Fouteau S."/>
            <person name="Franken C."/>
            <person name="Gibelin C."/>
            <person name="Gish J."/>
            <person name="Goldstein S."/>
            <person name="Gonzalez A.J."/>
            <person name="Green P.J."/>
            <person name="Hallab A."/>
            <person name="Hartog M."/>
            <person name="Hua A."/>
            <person name="Humphray S.J."/>
            <person name="Jeong D.H."/>
            <person name="Jing Y."/>
            <person name="Jocker A."/>
            <person name="Kenton S.M."/>
            <person name="Kim D.J."/>
            <person name="Klee K."/>
            <person name="Lai H."/>
            <person name="Lang C."/>
            <person name="Lin S."/>
            <person name="Macmil S.L."/>
            <person name="Magdelenat G."/>
            <person name="Matthews L."/>
            <person name="McCorrison J."/>
            <person name="Monaghan E.L."/>
            <person name="Mun J.H."/>
            <person name="Najar F.Z."/>
            <person name="Nicholson C."/>
            <person name="Noirot C."/>
            <person name="O'Bleness M."/>
            <person name="Paule C.R."/>
            <person name="Poulain J."/>
            <person name="Prion F."/>
            <person name="Qin B."/>
            <person name="Qu C."/>
            <person name="Retzel E.F."/>
            <person name="Riddle C."/>
            <person name="Sallet E."/>
            <person name="Samain S."/>
            <person name="Samson N."/>
            <person name="Sanders I."/>
            <person name="Saurat O."/>
            <person name="Scarpelli C."/>
            <person name="Schiex T."/>
            <person name="Segurens B."/>
            <person name="Severin A.J."/>
            <person name="Sherrier D.J."/>
            <person name="Shi R."/>
            <person name="Sims S."/>
            <person name="Singer S.R."/>
            <person name="Sinharoy S."/>
            <person name="Sterck L."/>
            <person name="Viollet A."/>
            <person name="Wang B.B."/>
            <person name="Wang K."/>
            <person name="Wang M."/>
            <person name="Wang X."/>
            <person name="Warfsmann J."/>
            <person name="Weissenbach J."/>
            <person name="White D.D."/>
            <person name="White J.D."/>
            <person name="Wiley G.B."/>
            <person name="Wincker P."/>
            <person name="Xing Y."/>
            <person name="Yang L."/>
            <person name="Yao Z."/>
            <person name="Ying F."/>
            <person name="Zhai J."/>
            <person name="Zhou L."/>
            <person name="Zuber A."/>
            <person name="Denarie J."/>
            <person name="Dixon R.A."/>
            <person name="May G.D."/>
            <person name="Schwartz D.C."/>
            <person name="Rogers J."/>
            <person name="Quetier F."/>
            <person name="Town C.D."/>
            <person name="Roe B.A."/>
        </authorList>
    </citation>
    <scope>NUCLEOTIDE SEQUENCE [LARGE SCALE GENOMIC DNA]</scope>
    <source>
        <strain evidence="16">A17</strain>
        <strain evidence="18 19">cv. Jemalong A17</strain>
    </source>
</reference>
<dbReference type="PANTHER" id="PTHR31707">
    <property type="entry name" value="PECTINESTERASE"/>
    <property type="match status" value="1"/>
</dbReference>
<evidence type="ECO:0000313" key="20">
    <source>
        <dbReference type="Proteomes" id="UP000265566"/>
    </source>
</evidence>
<evidence type="ECO:0000313" key="16">
    <source>
        <dbReference type="EMBL" id="AES61568.1"/>
    </source>
</evidence>
<reference evidence="20" key="4">
    <citation type="journal article" date="2018" name="Nat. Plants">
        <title>Whole-genome landscape of Medicago truncatula symbiotic genes.</title>
        <authorList>
            <person name="Pecrix Y."/>
            <person name="Staton S.E."/>
            <person name="Sallet E."/>
            <person name="Lelandais-Briere C."/>
            <person name="Moreau S."/>
            <person name="Carrere S."/>
            <person name="Blein T."/>
            <person name="Jardinaud M.F."/>
            <person name="Latrasse D."/>
            <person name="Zouine M."/>
            <person name="Zahm M."/>
            <person name="Kreplak J."/>
            <person name="Mayjonade B."/>
            <person name="Satge C."/>
            <person name="Perez M."/>
            <person name="Cauet S."/>
            <person name="Marande W."/>
            <person name="Chantry-Darmon C."/>
            <person name="Lopez-Roques C."/>
            <person name="Bouchez O."/>
            <person name="Berard A."/>
            <person name="Debelle F."/>
            <person name="Munos S."/>
            <person name="Bendahmane A."/>
            <person name="Berges H."/>
            <person name="Niebel A."/>
            <person name="Buitink J."/>
            <person name="Frugier F."/>
            <person name="Benhamed M."/>
            <person name="Crespi M."/>
            <person name="Gouzy J."/>
            <person name="Gamas P."/>
        </authorList>
    </citation>
    <scope>NUCLEOTIDE SEQUENCE [LARGE SCALE GENOMIC DNA]</scope>
    <source>
        <strain evidence="20">cv. Jemalong A17</strain>
    </source>
</reference>
<dbReference type="SUPFAM" id="SSF101148">
    <property type="entry name" value="Plant invertase/pectin methylesterase inhibitor"/>
    <property type="match status" value="1"/>
</dbReference>
<reference evidence="17" key="5">
    <citation type="journal article" date="2018" name="Nat. Plants">
        <title>Whole-genome landscape of Medicago truncatula symbiotic genes.</title>
        <authorList>
            <person name="Pecrix Y."/>
            <person name="Gamas P."/>
            <person name="Carrere S."/>
        </authorList>
    </citation>
    <scope>NUCLEOTIDE SEQUENCE</scope>
    <source>
        <tissue evidence="17">Leaves</tissue>
    </source>
</reference>
<dbReference type="FunFam" id="2.160.20.10:FF:000001">
    <property type="entry name" value="Pectinesterase"/>
    <property type="match status" value="1"/>
</dbReference>
<evidence type="ECO:0000313" key="19">
    <source>
        <dbReference type="Proteomes" id="UP000002051"/>
    </source>
</evidence>
<comment type="function">
    <text evidence="12">Acts in the modification of cell walls via demethylesterification of cell wall pectin.</text>
</comment>
<sequence>MERKIFVSGVSLILVVGVALGVVALVRTNNGPADANNGGELTSHTKAVTAVCQNSDDHKFCADTLGSVNTSDPNDYIKAVVKTSIESVIKAFNMTDKLAVENEKNNQSTKMALDDCKDLLEFAIDELQASSILAADNSSVHNVNDRAADLKNWLGAVFAYQQSCLDGFDTDGEKQVQSQLQTGSLDHVGKLTALALDVVTAITKVLAALDLDLNVKPSSRRLFEVDEDGNPEWMSGADRKLLADMSTGMSVTPNAVVAKDGSGKFKTVLDAINSYPKNHQGRYVIYVKAGVYDEYIQIDKTKKNILIYGDGPTKTIITGKKNFVDGVKTIQTATFSTVAEGFIAKAMAFENTAGANKHQAVALRVQGDKSAFFDCAIRGYQDTLYAHAHRQFYRNCEISGTVDFIFGYASTVIQNSKIVVRKPEANQQNIIVADGTVQKNMPTGVVLQNCEIMPEPALQPDRLKVRSFLARPWKAYSRAIFMENTIGDLIQPDGFLPWAGTQFLDTCFFAEYANTGPGSNVQARVKWGKGVLSKADATKYTAAQWIEGGVWLPATGIPFDLGFTKG</sequence>
<dbReference type="Proteomes" id="UP000002051">
    <property type="component" value="Unassembled WGS sequence"/>
</dbReference>
<dbReference type="Pfam" id="PF04043">
    <property type="entry name" value="PMEI"/>
    <property type="match status" value="1"/>
</dbReference>
<keyword evidence="6" id="KW-0964">Secreted</keyword>
<dbReference type="PaxDb" id="3880-AES61568"/>
<keyword evidence="7 14" id="KW-0378">Hydrolase</keyword>
<evidence type="ECO:0000259" key="15">
    <source>
        <dbReference type="SMART" id="SM00856"/>
    </source>
</evidence>
<protein>
    <recommendedName>
        <fullName evidence="5 14">Pectinesterase</fullName>
        <ecNumber evidence="5 14">3.1.1.11</ecNumber>
    </recommendedName>
</protein>
<dbReference type="Proteomes" id="UP000265566">
    <property type="component" value="Chromosome 1"/>
</dbReference>
<dbReference type="InterPro" id="IPR011050">
    <property type="entry name" value="Pectin_lyase_fold/virulence"/>
</dbReference>
<evidence type="ECO:0000256" key="7">
    <source>
        <dbReference type="ARBA" id="ARBA00022801"/>
    </source>
</evidence>
<dbReference type="InterPro" id="IPR035513">
    <property type="entry name" value="Invertase/methylesterase_inhib"/>
</dbReference>
<keyword evidence="10" id="KW-0325">Glycoprotein</keyword>
<dbReference type="GO" id="GO:0030599">
    <property type="term" value="F:pectinesterase activity"/>
    <property type="evidence" value="ECO:0000318"/>
    <property type="project" value="GO_Central"/>
</dbReference>
<evidence type="ECO:0000256" key="4">
    <source>
        <dbReference type="ARBA" id="ARBA00007786"/>
    </source>
</evidence>
<evidence type="ECO:0000256" key="9">
    <source>
        <dbReference type="ARBA" id="ARBA00023157"/>
    </source>
</evidence>
<dbReference type="Gene3D" id="1.20.140.40">
    <property type="entry name" value="Invertase/pectin methylesterase inhibitor family protein"/>
    <property type="match status" value="1"/>
</dbReference>
<comment type="catalytic activity">
    <reaction evidence="11 14">
        <text>[(1-&gt;4)-alpha-D-galacturonosyl methyl ester](n) + n H2O = [(1-&gt;4)-alpha-D-galacturonosyl](n) + n methanol + n H(+)</text>
        <dbReference type="Rhea" id="RHEA:22380"/>
        <dbReference type="Rhea" id="RHEA-COMP:14570"/>
        <dbReference type="Rhea" id="RHEA-COMP:14573"/>
        <dbReference type="ChEBI" id="CHEBI:15377"/>
        <dbReference type="ChEBI" id="CHEBI:15378"/>
        <dbReference type="ChEBI" id="CHEBI:17790"/>
        <dbReference type="ChEBI" id="CHEBI:140522"/>
        <dbReference type="ChEBI" id="CHEBI:140523"/>
        <dbReference type="EC" id="3.1.1.11"/>
    </reaction>
</comment>
<dbReference type="STRING" id="3880.G7IBR7"/>
<evidence type="ECO:0000256" key="1">
    <source>
        <dbReference type="ARBA" id="ARBA00004191"/>
    </source>
</evidence>
<dbReference type="InterPro" id="IPR000070">
    <property type="entry name" value="Pectinesterase_cat"/>
</dbReference>